<dbReference type="PANTHER" id="PTHR12334">
    <property type="entry name" value="BAG FAMILY MOLECULAR CHAPERONE REGULATOR 2"/>
    <property type="match status" value="1"/>
</dbReference>
<evidence type="ECO:0000313" key="2">
    <source>
        <dbReference type="EMBL" id="SSX21112.1"/>
    </source>
</evidence>
<proteinExistence type="predicted"/>
<dbReference type="EMBL" id="UFQT01000174">
    <property type="protein sequence ID" value="SSX21112.1"/>
    <property type="molecule type" value="Genomic_DNA"/>
</dbReference>
<dbReference type="InterPro" id="IPR037689">
    <property type="entry name" value="BAG2"/>
</dbReference>
<organism evidence="2">
    <name type="scientific">Culicoides sonorensis</name>
    <name type="common">Biting midge</name>
    <dbReference type="NCBI Taxonomy" id="179676"/>
    <lineage>
        <taxon>Eukaryota</taxon>
        <taxon>Metazoa</taxon>
        <taxon>Ecdysozoa</taxon>
        <taxon>Arthropoda</taxon>
        <taxon>Hexapoda</taxon>
        <taxon>Insecta</taxon>
        <taxon>Pterygota</taxon>
        <taxon>Neoptera</taxon>
        <taxon>Endopterygota</taxon>
        <taxon>Diptera</taxon>
        <taxon>Nematocera</taxon>
        <taxon>Chironomoidea</taxon>
        <taxon>Ceratopogonidae</taxon>
        <taxon>Ceratopogoninae</taxon>
        <taxon>Culicoides</taxon>
        <taxon>Monoculicoides</taxon>
    </lineage>
</organism>
<dbReference type="GO" id="GO:0000774">
    <property type="term" value="F:adenyl-nucleotide exchange factor activity"/>
    <property type="evidence" value="ECO:0007669"/>
    <property type="project" value="InterPro"/>
</dbReference>
<name>A0A336LSV3_CULSO</name>
<sequence>MFPDSLLQSLKNSNNKRTHRDNTIEPNICRDIVVARTFKRRMMMGEQQMDVDETFQPGPSHLGILVPDVDDTQTEFADLSPLERFVKVLDHIDSRVETLRRDAMQLQSQTELLNMSIDLLKNHEHFHFLEDSEREEVECYVQRINGRLSTIELRVLTMRDQAQEESLHQVNRLIDEILISNKDPTSARHKCQQYLNACCSSDAQGNDFVDGFPTDKRFESALLGCSLDDQKRIKQRLISLSKYLGKKSVTD</sequence>
<feature type="region of interest" description="Disordered" evidence="1">
    <location>
        <begin position="1"/>
        <end position="23"/>
    </location>
</feature>
<reference evidence="2" key="1">
    <citation type="submission" date="2018-07" db="EMBL/GenBank/DDBJ databases">
        <authorList>
            <person name="Quirk P.G."/>
            <person name="Krulwich T.A."/>
        </authorList>
    </citation>
    <scope>NUCLEOTIDE SEQUENCE</scope>
</reference>
<dbReference type="VEuPathDB" id="VectorBase:CSON003917"/>
<accession>A0A336LSV3</accession>
<dbReference type="GO" id="GO:0050821">
    <property type="term" value="P:protein stabilization"/>
    <property type="evidence" value="ECO:0007669"/>
    <property type="project" value="TreeGrafter"/>
</dbReference>
<gene>
    <name evidence="2" type="primary">CSON003917</name>
</gene>
<dbReference type="AlphaFoldDB" id="A0A336LSV3"/>
<dbReference type="PANTHER" id="PTHR12334:SF6">
    <property type="entry name" value="BAG FAMILY MOLECULAR CHAPERONE REGULATOR 2"/>
    <property type="match status" value="1"/>
</dbReference>
<dbReference type="OMA" id="LHATKMI"/>
<evidence type="ECO:0000256" key="1">
    <source>
        <dbReference type="SAM" id="MobiDB-lite"/>
    </source>
</evidence>
<feature type="compositionally biased region" description="Polar residues" evidence="1">
    <location>
        <begin position="1"/>
        <end position="13"/>
    </location>
</feature>
<protein>
    <submittedName>
        <fullName evidence="2">CSON003917 protein</fullName>
    </submittedName>
</protein>
<dbReference type="Gene3D" id="1.20.58.890">
    <property type="match status" value="1"/>
</dbReference>
<dbReference type="GO" id="GO:0051087">
    <property type="term" value="F:protein-folding chaperone binding"/>
    <property type="evidence" value="ECO:0007669"/>
    <property type="project" value="InterPro"/>
</dbReference>